<reference evidence="1" key="1">
    <citation type="submission" date="2018-05" db="EMBL/GenBank/DDBJ databases">
        <authorList>
            <person name="Lanie J.A."/>
            <person name="Ng W.-L."/>
            <person name="Kazmierczak K.M."/>
            <person name="Andrzejewski T.M."/>
            <person name="Davidsen T.M."/>
            <person name="Wayne K.J."/>
            <person name="Tettelin H."/>
            <person name="Glass J.I."/>
            <person name="Rusch D."/>
            <person name="Podicherti R."/>
            <person name="Tsui H.-C.T."/>
            <person name="Winkler M.E."/>
        </authorList>
    </citation>
    <scope>NUCLEOTIDE SEQUENCE</scope>
</reference>
<dbReference type="PANTHER" id="PTHR34846">
    <property type="entry name" value="4-CARBOXYMUCONOLACTONE DECARBOXYLASE FAMILY PROTEIN (AFU_ORTHOLOGUE AFUA_6G11590)"/>
    <property type="match status" value="1"/>
</dbReference>
<organism evidence="1">
    <name type="scientific">marine metagenome</name>
    <dbReference type="NCBI Taxonomy" id="408172"/>
    <lineage>
        <taxon>unclassified sequences</taxon>
        <taxon>metagenomes</taxon>
        <taxon>ecological metagenomes</taxon>
    </lineage>
</organism>
<dbReference type="SUPFAM" id="SSF69118">
    <property type="entry name" value="AhpD-like"/>
    <property type="match status" value="1"/>
</dbReference>
<gene>
    <name evidence="1" type="ORF">METZ01_LOCUS86543</name>
</gene>
<dbReference type="EMBL" id="UINC01007505">
    <property type="protein sequence ID" value="SVA33689.1"/>
    <property type="molecule type" value="Genomic_DNA"/>
</dbReference>
<sequence>MRLFITAIGVTLVSGAFSLVGIGQGRSPASGAVDRVQLFDRLPGPRIDVPEDAQGVAPLRQFCPETTETCRNYWAYTGHFVRNYTIPLRDKELLILRTAWLSRGDYVWGRHNVMGQDAGLTDGEIRRVTQGPGAPEWDDFDAALLRAADELHLSRFISQSTWDDLATRYTQEQLTEVVLIVGNYTQLTMLQNTLGVQLPPDIEGLPIDTGIR</sequence>
<dbReference type="InterPro" id="IPR029032">
    <property type="entry name" value="AhpD-like"/>
</dbReference>
<accession>A0A381UZX6</accession>
<evidence type="ECO:0008006" key="2">
    <source>
        <dbReference type="Google" id="ProtNLM"/>
    </source>
</evidence>
<name>A0A381UZX6_9ZZZZ</name>
<dbReference type="PANTHER" id="PTHR34846:SF5">
    <property type="entry name" value="CARBOXYMUCONOLACTONE DECARBOXYLASE-LIKE DOMAIN-CONTAINING PROTEIN"/>
    <property type="match status" value="1"/>
</dbReference>
<dbReference type="Gene3D" id="1.20.1290.10">
    <property type="entry name" value="AhpD-like"/>
    <property type="match status" value="1"/>
</dbReference>
<evidence type="ECO:0000313" key="1">
    <source>
        <dbReference type="EMBL" id="SVA33689.1"/>
    </source>
</evidence>
<protein>
    <recommendedName>
        <fullName evidence="2">Carboxymuconolactone decarboxylase-like domain-containing protein</fullName>
    </recommendedName>
</protein>
<dbReference type="AlphaFoldDB" id="A0A381UZX6"/>
<proteinExistence type="predicted"/>